<dbReference type="EMBL" id="VFWZ01000005">
    <property type="protein sequence ID" value="TPN84395.1"/>
    <property type="molecule type" value="Genomic_DNA"/>
</dbReference>
<dbReference type="NCBIfam" id="TIGR04131">
    <property type="entry name" value="Bac_Flav_CTERM"/>
    <property type="match status" value="1"/>
</dbReference>
<feature type="chain" id="PRO_5021202433" evidence="1">
    <location>
        <begin position="20"/>
        <end position="2370"/>
    </location>
</feature>
<feature type="signal peptide" evidence="1">
    <location>
        <begin position="1"/>
        <end position="19"/>
    </location>
</feature>
<evidence type="ECO:0000313" key="3">
    <source>
        <dbReference type="EMBL" id="TPN84395.1"/>
    </source>
</evidence>
<dbReference type="Proteomes" id="UP000315540">
    <property type="component" value="Unassembled WGS sequence"/>
</dbReference>
<dbReference type="OrthoDB" id="9813840at2"/>
<evidence type="ECO:0000259" key="2">
    <source>
        <dbReference type="PROSITE" id="PS50093"/>
    </source>
</evidence>
<dbReference type="InterPro" id="IPR005046">
    <property type="entry name" value="DUF285"/>
</dbReference>
<organism evidence="3 4">
    <name type="scientific">Aquimarina algicola</name>
    <dbReference type="NCBI Taxonomy" id="2589995"/>
    <lineage>
        <taxon>Bacteria</taxon>
        <taxon>Pseudomonadati</taxon>
        <taxon>Bacteroidota</taxon>
        <taxon>Flavobacteriia</taxon>
        <taxon>Flavobacteriales</taxon>
        <taxon>Flavobacteriaceae</taxon>
        <taxon>Aquimarina</taxon>
    </lineage>
</organism>
<protein>
    <submittedName>
        <fullName evidence="3">BspA family leucine-rich repeat surface protein</fullName>
    </submittedName>
</protein>
<evidence type="ECO:0000256" key="1">
    <source>
        <dbReference type="SAM" id="SignalP"/>
    </source>
</evidence>
<keyword evidence="4" id="KW-1185">Reference proteome</keyword>
<gene>
    <name evidence="3" type="ORF">FHK87_15780</name>
</gene>
<dbReference type="Gene3D" id="2.60.40.10">
    <property type="entry name" value="Immunoglobulins"/>
    <property type="match status" value="2"/>
</dbReference>
<name>A0A504J709_9FLAO</name>
<sequence length="2370" mass="260940">MNRKTTFLLVLIIYINSYAQNFTSVWDTSNIEAGSSANNQITIPTNPAYTYNYTVDWGDGQTDANVTGDITHTYTTEGEYTINISGSFPSIYFNQAGDKLKIIEILSWGNIQWQTMENAFDGCENLNFDAIDAPDLSQVTTLKNMFRNCTRFNGIVNNWNVSTITDISGMFDGAQTFNRPLANWNVSNVTDMSLTFSRTRFNEPLDGWNVARVTNMSGMFFRASVFNQNINSWNVGNVTDMSQMFSEAFRYNQPVNNWNVARVTNMASMFDRAREFNQPLNNWNVSNVTNMTEMFSGFLDMIFNQPLDNWEVSNVTSMAGMFTNCVAFNQDISSWNVTSVTDMSNMFEGAITFNQPIGSWNVGNVTNMQEMFKEDSSFRPMIFNQPIGSWDVGNVTNMQEMFKNCTVFNQPIGGWNVGKVTSMLEMFYNASAFNQPLNNWVTTDLAEMEGMFALTTVFNQPVSNWDVSKVDDMTNLFYRANAFDQSLENWNITNVENMTQMLSATNLSKDNYDNTLISWASQTVKDNVTLDVVGLNYCEGREERQELINDHNWRITGDAVDCDFVLCTEIISPQNGDNNVPANSDIRWNPAPNATGYIVTIIRRDDMGNILQIVKDNEDVGNVVGVTFTNEFFPGDNVFVTVTPYNTSGQATGCEEIQFKTVPSWVNSPDAFKITIDTRNLDVQSTSANQIILETTRNLTYNYSVDWGDNQYDNGVTSEITHTYLNPGIYTIAIIGDYPSHVYNSTRRDNKKLISVDQWGTQVWQTMRNAFWFCENMEYNATDVPNLSSVTDMARMFRRCELFDGDINNWDVSNVTNMENVFYDCEIFNQPLDNWNVGNVTDMKNMFFNAKAFNQPLNSWNVSNVTDMLRMFRGAEAFNQPLDSWNTEKVTNMQDMFYDCIVFNQPLDTWNVSNVESMESMFSGAIAFNSALNNWTMGKVTNMQRMFFNALAFNQPLDNWNVSTVTEMQNMFNRAIAFNQPINVWDVSNVTSMSSMFDAATTFNQPLDQWNVSSVTFMSRMFARASNFNQNINDWEVTNVRSMDSMFESAIIFNQPLDQWDVNSVVAMNSMFKDATVFNQPIGNWNVSAVANMSSMFEEAVGFNQPLNNWDVSSVTLMESMFKEATIFNQPINNWEVASVTNMSSMFEKAIAFNQPLNNWNTSEVLTMNDMFNEAILFNQNIDNWNVSFVTTMESMFRKAEAYDQSMNSWNVASVISMANMFNGALVFNSTINDWNVRNVENMTSMFANTTSFNQSLNSWRVSNVNNMRNMFNNAQVFNQPLDNWDLGSVNMERMFSSASAFNQNLANWNVSLVTNMNSMLDLSGLNRENYDNTLIAWSQQNLTPGITLGARDVPYCDALEERQSIIGNYSWRIEEDVLDCPIPECTRIITELQGATNVPVNTNLTWDAAQFARGYRVIVTVGGTEIVNQEVTDTFYDFPTDFSGGETVMVTITPFNDEGDATGPCTEDSFTIATTPAAVPNCTTLTMPANGTTNVSVDTNLSWIPIINANGYTIIIGTSAGASDVLNEDVGNITTYNPTTDLPEDTELFVSIIPYNEEGDATGCTEERFTTQIIPKPPICTNLTSPLNGATNVAIDTNISWNAVADATGYLVTIGSVSGAIDIANSVDVNNVTTYNIPTELRNDRTYYVTIIPYNAIGDATGCIEESFSTGSATPTIPSCTTLSSPLNGATNVATNLSSISWNPIGNANGYLVTVTGTTNNNVTDADITSGTTYMFANTFNASENVNVSITPYNAEGNATGCTSESFTIEAPSLVIPNCTTLSSPLNGATNVATNLSSISWNPIGNANGYLVTVTGTTNNNVTDADITSGTTYMFANTFNASENVNISITPYNAAGNATGCTSESFTIEAPSLVIPNCTTLSSPLNGATNVATNLSSISWNPVGNADGYLVTVTGTTNNNVTDADITSGTTYTFANTFNANETVNISITPYNAAGNATGCTSESFTIEAPTLVIPNCTTLSAPLDGATNVVTNLSSISWNPVGNADGYLVTVTGTTNNNVTNADVTSGTTYTFANSFNANETVNISITPYNAAGNATGCTSESFTIEAPTLVIPNCTTLSAPLDGATNVATDLSSISWNPVGNADGYLITVTGTTDNNVTDADVTSGTTYTFANTFNANENVNISITPYNAAGSATRCTSESFTIEAPTLVIPNCTTLSSPLNGATNVATNLSSISWNPIGNADGYLVTITGTTNNNVTDADVTSGTTYTFANTFNANENVSVTITPYNAAGSATGCTSESFTIENQIEIVDDNTKYGFSPDGDGINEFWRIDGIENYPENIVSIYNRWGDKVFEISGYNNTSRVFRGDANRLTNLGGRELPEGTYFFNINVSGNTSLKKLKGFLVLKR</sequence>
<comment type="caution">
    <text evidence="3">The sequence shown here is derived from an EMBL/GenBank/DDBJ whole genome shotgun (WGS) entry which is preliminary data.</text>
</comment>
<reference evidence="3 4" key="1">
    <citation type="submission" date="2019-06" db="EMBL/GenBank/DDBJ databases">
        <authorList>
            <person name="Meng X."/>
        </authorList>
    </citation>
    <scope>NUCLEOTIDE SEQUENCE [LARGE SCALE GENOMIC DNA]</scope>
    <source>
        <strain evidence="3 4">M625</strain>
    </source>
</reference>
<dbReference type="InterPro" id="IPR013783">
    <property type="entry name" value="Ig-like_fold"/>
</dbReference>
<dbReference type="PROSITE" id="PS50093">
    <property type="entry name" value="PKD"/>
    <property type="match status" value="1"/>
</dbReference>
<dbReference type="Pfam" id="PF13585">
    <property type="entry name" value="CHU_C"/>
    <property type="match status" value="1"/>
</dbReference>
<dbReference type="InterPro" id="IPR026341">
    <property type="entry name" value="T9SS_type_B"/>
</dbReference>
<dbReference type="SMART" id="SM00060">
    <property type="entry name" value="FN3"/>
    <property type="match status" value="5"/>
</dbReference>
<dbReference type="Pfam" id="PF03382">
    <property type="entry name" value="DUF285"/>
    <property type="match status" value="6"/>
</dbReference>
<dbReference type="InterPro" id="IPR011889">
    <property type="entry name" value="Liste_lipo_26"/>
</dbReference>
<proteinExistence type="predicted"/>
<dbReference type="NCBIfam" id="TIGR02167">
    <property type="entry name" value="Liste_lipo_26"/>
    <property type="match status" value="9"/>
</dbReference>
<accession>A0A504J709</accession>
<evidence type="ECO:0000313" key="4">
    <source>
        <dbReference type="Proteomes" id="UP000315540"/>
    </source>
</evidence>
<dbReference type="InterPro" id="IPR000601">
    <property type="entry name" value="PKD_dom"/>
</dbReference>
<dbReference type="RefSeq" id="WP_140594731.1">
    <property type="nucleotide sequence ID" value="NZ_VFWZ01000005.1"/>
</dbReference>
<keyword evidence="1" id="KW-0732">Signal</keyword>
<feature type="domain" description="PKD" evidence="2">
    <location>
        <begin position="46"/>
        <end position="87"/>
    </location>
</feature>
<dbReference type="InterPro" id="IPR003961">
    <property type="entry name" value="FN3_dom"/>
</dbReference>